<protein>
    <recommendedName>
        <fullName evidence="3">MarR family transcriptional regulator</fullName>
    </recommendedName>
</protein>
<keyword evidence="2" id="KW-1185">Reference proteome</keyword>
<evidence type="ECO:0008006" key="3">
    <source>
        <dbReference type="Google" id="ProtNLM"/>
    </source>
</evidence>
<evidence type="ECO:0000313" key="1">
    <source>
        <dbReference type="EMBL" id="GAA3824924.1"/>
    </source>
</evidence>
<proteinExistence type="predicted"/>
<dbReference type="RefSeq" id="WP_344945385.1">
    <property type="nucleotide sequence ID" value="NZ_BAAAZR010000019.1"/>
</dbReference>
<evidence type="ECO:0000313" key="2">
    <source>
        <dbReference type="Proteomes" id="UP001500888"/>
    </source>
</evidence>
<comment type="caution">
    <text evidence="1">The sequence shown here is derived from an EMBL/GenBank/DDBJ whole genome shotgun (WGS) entry which is preliminary data.</text>
</comment>
<sequence length="57" mass="5647">MTESGEARVAAVLARLSGLGDVPVGEHVAVFEEVLSGLEATLASVGDASPAQGDGRP</sequence>
<organism evidence="1 2">
    <name type="scientific">Sphaerisporangium flaviroseum</name>
    <dbReference type="NCBI Taxonomy" id="509199"/>
    <lineage>
        <taxon>Bacteria</taxon>
        <taxon>Bacillati</taxon>
        <taxon>Actinomycetota</taxon>
        <taxon>Actinomycetes</taxon>
        <taxon>Streptosporangiales</taxon>
        <taxon>Streptosporangiaceae</taxon>
        <taxon>Sphaerisporangium</taxon>
    </lineage>
</organism>
<accession>A0ABP7IR70</accession>
<dbReference type="EMBL" id="BAAAZR010000019">
    <property type="protein sequence ID" value="GAA3824924.1"/>
    <property type="molecule type" value="Genomic_DNA"/>
</dbReference>
<dbReference type="Proteomes" id="UP001500888">
    <property type="component" value="Unassembled WGS sequence"/>
</dbReference>
<gene>
    <name evidence="1" type="ORF">GCM10022226_52080</name>
</gene>
<reference evidence="2" key="1">
    <citation type="journal article" date="2019" name="Int. J. Syst. Evol. Microbiol.">
        <title>The Global Catalogue of Microorganisms (GCM) 10K type strain sequencing project: providing services to taxonomists for standard genome sequencing and annotation.</title>
        <authorList>
            <consortium name="The Broad Institute Genomics Platform"/>
            <consortium name="The Broad Institute Genome Sequencing Center for Infectious Disease"/>
            <person name="Wu L."/>
            <person name="Ma J."/>
        </authorList>
    </citation>
    <scope>NUCLEOTIDE SEQUENCE [LARGE SCALE GENOMIC DNA]</scope>
    <source>
        <strain evidence="2">JCM 16908</strain>
    </source>
</reference>
<name>A0ABP7IR70_9ACTN</name>